<sequence length="222" mass="25188">MERAIYGMAMPFNDFYADTDVEKNTYMVNRTNRAAVFFDSKVGITLGHDYTQVVGTTDDGLQIQLADGGLFFKLSPSSPLGWSVYKKVKRAALRHCSISFRKILSERNAAKEMVSSEIFRSEGFTDEVSVHDLREIIVHEVCLTNGPANELTFCTTNAGDPRLSGIRWDNSQPIPKDLIRPSERPRFDREMWLAEETASLSADIKDFKKELENATQPNLRRK</sequence>
<gene>
    <name evidence="5" type="ORF">B9T62_11130</name>
</gene>
<dbReference type="GO" id="GO:0006508">
    <property type="term" value="P:proteolysis"/>
    <property type="evidence" value="ECO:0007669"/>
    <property type="project" value="UniProtKB-KW"/>
</dbReference>
<evidence type="ECO:0000256" key="3">
    <source>
        <dbReference type="ARBA" id="ARBA00022801"/>
    </source>
</evidence>
<dbReference type="RefSeq" id="WP_087915302.1">
    <property type="nucleotide sequence ID" value="NZ_CP021780.1"/>
</dbReference>
<feature type="domain" description="Prohead serine protease" evidence="4">
    <location>
        <begin position="24"/>
        <end position="152"/>
    </location>
</feature>
<evidence type="ECO:0000313" key="6">
    <source>
        <dbReference type="Proteomes" id="UP000249890"/>
    </source>
</evidence>
<keyword evidence="2" id="KW-0645">Protease</keyword>
<keyword evidence="6" id="KW-1185">Reference proteome</keyword>
<dbReference type="EMBL" id="CP021780">
    <property type="protein sequence ID" value="ASA21289.1"/>
    <property type="molecule type" value="Genomic_DNA"/>
</dbReference>
<reference evidence="5 6" key="1">
    <citation type="submission" date="2017-06" db="EMBL/GenBank/DDBJ databases">
        <title>Complete genome sequence of Paenibacillus donghaensis KCTC 13049T isolated from East Sea sediment, South Korea.</title>
        <authorList>
            <person name="Jung B.K."/>
            <person name="Hong S.-J."/>
            <person name="Shin J.-H."/>
        </authorList>
    </citation>
    <scope>NUCLEOTIDE SEQUENCE [LARGE SCALE GENOMIC DNA]</scope>
    <source>
        <strain evidence="5 6">KCTC 13049</strain>
    </source>
</reference>
<dbReference type="KEGG" id="pdh:B9T62_11130"/>
<dbReference type="InterPro" id="IPR054613">
    <property type="entry name" value="Peptidase_S78_dom"/>
</dbReference>
<evidence type="ECO:0000259" key="4">
    <source>
        <dbReference type="Pfam" id="PF04586"/>
    </source>
</evidence>
<dbReference type="Pfam" id="PF04586">
    <property type="entry name" value="Peptidase_S78"/>
    <property type="match status" value="1"/>
</dbReference>
<protein>
    <recommendedName>
        <fullName evidence="4">Prohead serine protease domain-containing protein</fullName>
    </recommendedName>
</protein>
<organism evidence="5 6">
    <name type="scientific">Paenibacillus donghaensis</name>
    <dbReference type="NCBI Taxonomy" id="414771"/>
    <lineage>
        <taxon>Bacteria</taxon>
        <taxon>Bacillati</taxon>
        <taxon>Bacillota</taxon>
        <taxon>Bacilli</taxon>
        <taxon>Bacillales</taxon>
        <taxon>Paenibacillaceae</taxon>
        <taxon>Paenibacillus</taxon>
    </lineage>
</organism>
<dbReference type="OrthoDB" id="2608560at2"/>
<accession>A0A2Z2KGK5</accession>
<keyword evidence="3" id="KW-0378">Hydrolase</keyword>
<proteinExistence type="predicted"/>
<name>A0A2Z2KGK5_9BACL</name>
<dbReference type="Proteomes" id="UP000249890">
    <property type="component" value="Chromosome"/>
</dbReference>
<keyword evidence="1" id="KW-1188">Viral release from host cell</keyword>
<dbReference type="AlphaFoldDB" id="A0A2Z2KGK5"/>
<evidence type="ECO:0000313" key="5">
    <source>
        <dbReference type="EMBL" id="ASA21289.1"/>
    </source>
</evidence>
<evidence type="ECO:0000256" key="1">
    <source>
        <dbReference type="ARBA" id="ARBA00022612"/>
    </source>
</evidence>
<evidence type="ECO:0000256" key="2">
    <source>
        <dbReference type="ARBA" id="ARBA00022670"/>
    </source>
</evidence>
<dbReference type="GO" id="GO:0008233">
    <property type="term" value="F:peptidase activity"/>
    <property type="evidence" value="ECO:0007669"/>
    <property type="project" value="UniProtKB-KW"/>
</dbReference>